<proteinExistence type="predicted"/>
<protein>
    <submittedName>
        <fullName evidence="1">Uncharacterized protein</fullName>
    </submittedName>
</protein>
<evidence type="ECO:0000313" key="2">
    <source>
        <dbReference type="Proteomes" id="UP001139308"/>
    </source>
</evidence>
<keyword evidence="2" id="KW-1185">Reference proteome</keyword>
<sequence length="91" mass="10250">MQHQQFERDLAHLELIVSLLARGNFIALSYWRRRVAELAKEQHLIPSGALRVTRLLGLLDDIEYATKRLESASLLGATAVQVLPASSRSRL</sequence>
<organism evidence="1 2">
    <name type="scientific">Paraburkholderia tagetis</name>
    <dbReference type="NCBI Taxonomy" id="2913261"/>
    <lineage>
        <taxon>Bacteria</taxon>
        <taxon>Pseudomonadati</taxon>
        <taxon>Pseudomonadota</taxon>
        <taxon>Betaproteobacteria</taxon>
        <taxon>Burkholderiales</taxon>
        <taxon>Burkholderiaceae</taxon>
        <taxon>Paraburkholderia</taxon>
    </lineage>
</organism>
<comment type="caution">
    <text evidence="1">The sequence shown here is derived from an EMBL/GenBank/DDBJ whole genome shotgun (WGS) entry which is preliminary data.</text>
</comment>
<dbReference type="Proteomes" id="UP001139308">
    <property type="component" value="Unassembled WGS sequence"/>
</dbReference>
<name>A0A9X1RQR5_9BURK</name>
<dbReference type="EMBL" id="JAKLJA010000025">
    <property type="protein sequence ID" value="MCG5076516.1"/>
    <property type="molecule type" value="Genomic_DNA"/>
</dbReference>
<evidence type="ECO:0000313" key="1">
    <source>
        <dbReference type="EMBL" id="MCG5076516.1"/>
    </source>
</evidence>
<dbReference type="AlphaFoldDB" id="A0A9X1RQR5"/>
<reference evidence="1" key="1">
    <citation type="submission" date="2022-01" db="EMBL/GenBank/DDBJ databases">
        <title>Genome sequence and assembly of Parabukholderia sp. RG36.</title>
        <authorList>
            <person name="Chhetri G."/>
        </authorList>
    </citation>
    <scope>NUCLEOTIDE SEQUENCE</scope>
    <source>
        <strain evidence="1">RG36</strain>
    </source>
</reference>
<accession>A0A9X1RQR5</accession>
<gene>
    <name evidence="1" type="ORF">L5014_24635</name>
</gene>